<name>A0ACD1H5Z3_9EURO</name>
<proteinExistence type="predicted"/>
<sequence>MTLAEGRHTKPGLALTRSPGPCRESPTSEQPELKPEPRWSNDQECCANGSSGFSPGENMTVCDKFNATMNSAQISLIESSKRKLPMQTRFARDEGGIAENFEAEAEQIPVQAARVTAVDVPRYLDTLRTELVERRQTLTRDGCQPPEGFKH</sequence>
<reference evidence="1" key="1">
    <citation type="submission" date="2018-02" db="EMBL/GenBank/DDBJ databases">
        <title>The genomes of Aspergillus section Nigri reveals drivers in fungal speciation.</title>
        <authorList>
            <consortium name="DOE Joint Genome Institute"/>
            <person name="Vesth T.C."/>
            <person name="Nybo J."/>
            <person name="Theobald S."/>
            <person name="Brandl J."/>
            <person name="Frisvad J.C."/>
            <person name="Nielsen K.F."/>
            <person name="Lyhne E.K."/>
            <person name="Kogle M.E."/>
            <person name="Kuo A."/>
            <person name="Riley R."/>
            <person name="Clum A."/>
            <person name="Nolan M."/>
            <person name="Lipzen A."/>
            <person name="Salamov A."/>
            <person name="Henrissat B."/>
            <person name="Wiebenga A."/>
            <person name="De vries R.P."/>
            <person name="Grigoriev I.V."/>
            <person name="Mortensen U.H."/>
            <person name="Andersen M.R."/>
            <person name="Baker S.E."/>
        </authorList>
    </citation>
    <scope>NUCLEOTIDE SEQUENCE</scope>
    <source>
        <strain evidence="1">CBS 121060</strain>
    </source>
</reference>
<organism evidence="1 2">
    <name type="scientific">Aspergillus aculeatinus CBS 121060</name>
    <dbReference type="NCBI Taxonomy" id="1448322"/>
    <lineage>
        <taxon>Eukaryota</taxon>
        <taxon>Fungi</taxon>
        <taxon>Dikarya</taxon>
        <taxon>Ascomycota</taxon>
        <taxon>Pezizomycotina</taxon>
        <taxon>Eurotiomycetes</taxon>
        <taxon>Eurotiomycetidae</taxon>
        <taxon>Eurotiales</taxon>
        <taxon>Aspergillaceae</taxon>
        <taxon>Aspergillus</taxon>
        <taxon>Aspergillus subgen. Circumdati</taxon>
    </lineage>
</organism>
<keyword evidence="2" id="KW-1185">Reference proteome</keyword>
<protein>
    <submittedName>
        <fullName evidence="1">Uncharacterized protein</fullName>
    </submittedName>
</protein>
<gene>
    <name evidence="1" type="ORF">BO66DRAFT_454407</name>
</gene>
<dbReference type="EMBL" id="KZ824963">
    <property type="protein sequence ID" value="RAH68999.1"/>
    <property type="molecule type" value="Genomic_DNA"/>
</dbReference>
<evidence type="ECO:0000313" key="1">
    <source>
        <dbReference type="EMBL" id="RAH68999.1"/>
    </source>
</evidence>
<accession>A0ACD1H5Z3</accession>
<dbReference type="Proteomes" id="UP000249661">
    <property type="component" value="Unassembled WGS sequence"/>
</dbReference>
<evidence type="ECO:0000313" key="2">
    <source>
        <dbReference type="Proteomes" id="UP000249661"/>
    </source>
</evidence>